<organism evidence="1 2">
    <name type="scientific">Racocetra persica</name>
    <dbReference type="NCBI Taxonomy" id="160502"/>
    <lineage>
        <taxon>Eukaryota</taxon>
        <taxon>Fungi</taxon>
        <taxon>Fungi incertae sedis</taxon>
        <taxon>Mucoromycota</taxon>
        <taxon>Glomeromycotina</taxon>
        <taxon>Glomeromycetes</taxon>
        <taxon>Diversisporales</taxon>
        <taxon>Gigasporaceae</taxon>
        <taxon>Racocetra</taxon>
    </lineage>
</organism>
<evidence type="ECO:0000313" key="1">
    <source>
        <dbReference type="EMBL" id="CAG8843415.1"/>
    </source>
</evidence>
<evidence type="ECO:0000313" key="2">
    <source>
        <dbReference type="Proteomes" id="UP000789920"/>
    </source>
</evidence>
<name>A0ACA9SLL7_9GLOM</name>
<feature type="non-terminal residue" evidence="1">
    <location>
        <position position="67"/>
    </location>
</feature>
<proteinExistence type="predicted"/>
<comment type="caution">
    <text evidence="1">The sequence shown here is derived from an EMBL/GenBank/DDBJ whole genome shotgun (WGS) entry which is preliminary data.</text>
</comment>
<dbReference type="Proteomes" id="UP000789920">
    <property type="component" value="Unassembled WGS sequence"/>
</dbReference>
<protein>
    <submittedName>
        <fullName evidence="1">11560_t:CDS:1</fullName>
    </submittedName>
</protein>
<gene>
    <name evidence="1" type="ORF">RPERSI_LOCUS32752</name>
</gene>
<sequence length="67" mass="7840">IKDTLSSRIRIYIYKRDKDAPITIQEAKDKGYSFVISSYEKTNYEATNYISLPPQILGIKIFHDQKL</sequence>
<reference evidence="1" key="1">
    <citation type="submission" date="2021-06" db="EMBL/GenBank/DDBJ databases">
        <authorList>
            <person name="Kallberg Y."/>
            <person name="Tangrot J."/>
            <person name="Rosling A."/>
        </authorList>
    </citation>
    <scope>NUCLEOTIDE SEQUENCE</scope>
    <source>
        <strain evidence="1">MA461A</strain>
    </source>
</reference>
<keyword evidence="2" id="KW-1185">Reference proteome</keyword>
<feature type="non-terminal residue" evidence="1">
    <location>
        <position position="1"/>
    </location>
</feature>
<accession>A0ACA9SLL7</accession>
<dbReference type="EMBL" id="CAJVQC010138288">
    <property type="protein sequence ID" value="CAG8843415.1"/>
    <property type="molecule type" value="Genomic_DNA"/>
</dbReference>